<feature type="region of interest" description="Disordered" evidence="1">
    <location>
        <begin position="1"/>
        <end position="81"/>
    </location>
</feature>
<name>A0A7W9CA60_9MICO</name>
<feature type="compositionally biased region" description="Acidic residues" evidence="1">
    <location>
        <begin position="36"/>
        <end position="50"/>
    </location>
</feature>
<organism evidence="2 3">
    <name type="scientific">Microbacterium ginsengiterrae</name>
    <dbReference type="NCBI Taxonomy" id="546115"/>
    <lineage>
        <taxon>Bacteria</taxon>
        <taxon>Bacillati</taxon>
        <taxon>Actinomycetota</taxon>
        <taxon>Actinomycetes</taxon>
        <taxon>Micrococcales</taxon>
        <taxon>Microbacteriaceae</taxon>
        <taxon>Microbacterium</taxon>
    </lineage>
</organism>
<comment type="caution">
    <text evidence="2">The sequence shown here is derived from an EMBL/GenBank/DDBJ whole genome shotgun (WGS) entry which is preliminary data.</text>
</comment>
<dbReference type="AlphaFoldDB" id="A0A7W9CA60"/>
<reference evidence="2 3" key="1">
    <citation type="submission" date="2020-08" db="EMBL/GenBank/DDBJ databases">
        <title>Sequencing the genomes of 1000 actinobacteria strains.</title>
        <authorList>
            <person name="Klenk H.-P."/>
        </authorList>
    </citation>
    <scope>NUCLEOTIDE SEQUENCE [LARGE SCALE GENOMIC DNA]</scope>
    <source>
        <strain evidence="2 3">DSM 24823</strain>
    </source>
</reference>
<accession>A0A7W9CA60</accession>
<keyword evidence="3" id="KW-1185">Reference proteome</keyword>
<gene>
    <name evidence="2" type="ORF">HD600_000133</name>
</gene>
<evidence type="ECO:0000256" key="1">
    <source>
        <dbReference type="SAM" id="MobiDB-lite"/>
    </source>
</evidence>
<dbReference type="Proteomes" id="UP000517712">
    <property type="component" value="Unassembled WGS sequence"/>
</dbReference>
<evidence type="ECO:0000313" key="3">
    <source>
        <dbReference type="Proteomes" id="UP000517712"/>
    </source>
</evidence>
<dbReference type="EMBL" id="JACHMU010000001">
    <property type="protein sequence ID" value="MBB5741636.1"/>
    <property type="molecule type" value="Genomic_DNA"/>
</dbReference>
<proteinExistence type="predicted"/>
<dbReference type="RefSeq" id="WP_184280852.1">
    <property type="nucleotide sequence ID" value="NZ_BAAAPG010000001.1"/>
</dbReference>
<evidence type="ECO:0008006" key="4">
    <source>
        <dbReference type="Google" id="ProtNLM"/>
    </source>
</evidence>
<evidence type="ECO:0000313" key="2">
    <source>
        <dbReference type="EMBL" id="MBB5741636.1"/>
    </source>
</evidence>
<feature type="compositionally biased region" description="Acidic residues" evidence="1">
    <location>
        <begin position="58"/>
        <end position="81"/>
    </location>
</feature>
<sequence length="81" mass="8748">MASTPDPAQQEWERTQALDEGVELDETVVTGRDPAELPDADDEIPFEDIPAEGLLPETQDDDPVTAELGEDGQGDLSPEDL</sequence>
<protein>
    <recommendedName>
        <fullName evidence="4">Sugar ABC transporter ATPase</fullName>
    </recommendedName>
</protein>